<evidence type="ECO:0000313" key="15">
    <source>
        <dbReference type="Proteomes" id="UP000219042"/>
    </source>
</evidence>
<evidence type="ECO:0000256" key="4">
    <source>
        <dbReference type="ARBA" id="ARBA00022452"/>
    </source>
</evidence>
<dbReference type="NCBIfam" id="TIGR01783">
    <property type="entry name" value="TonB-siderophor"/>
    <property type="match status" value="1"/>
</dbReference>
<dbReference type="AlphaFoldDB" id="A0A240E6P2"/>
<keyword evidence="5 10" id="KW-0812">Transmembrane</keyword>
<evidence type="ECO:0000256" key="1">
    <source>
        <dbReference type="ARBA" id="ARBA00004571"/>
    </source>
</evidence>
<dbReference type="Proteomes" id="UP000219042">
    <property type="component" value="Unassembled WGS sequence"/>
</dbReference>
<evidence type="ECO:0000259" key="13">
    <source>
        <dbReference type="Pfam" id="PF07715"/>
    </source>
</evidence>
<dbReference type="InterPro" id="IPR037066">
    <property type="entry name" value="Plug_dom_sf"/>
</dbReference>
<evidence type="ECO:0000313" key="14">
    <source>
        <dbReference type="EMBL" id="SNX44272.1"/>
    </source>
</evidence>
<keyword evidence="9 10" id="KW-0998">Cell outer membrane</keyword>
<dbReference type="GO" id="GO:0009279">
    <property type="term" value="C:cell outer membrane"/>
    <property type="evidence" value="ECO:0007669"/>
    <property type="project" value="UniProtKB-SubCell"/>
</dbReference>
<dbReference type="GO" id="GO:0038023">
    <property type="term" value="F:signaling receptor activity"/>
    <property type="evidence" value="ECO:0007669"/>
    <property type="project" value="InterPro"/>
</dbReference>
<accession>A0A240E6P2</accession>
<dbReference type="PANTHER" id="PTHR32552:SF82">
    <property type="entry name" value="FCUA PROTEIN"/>
    <property type="match status" value="1"/>
</dbReference>
<keyword evidence="6 11" id="KW-0798">TonB box</keyword>
<keyword evidence="4 10" id="KW-1134">Transmembrane beta strand</keyword>
<dbReference type="PANTHER" id="PTHR32552">
    <property type="entry name" value="FERRICHROME IRON RECEPTOR-RELATED"/>
    <property type="match status" value="1"/>
</dbReference>
<sequence length="731" mass="82520">MKTDYFLRSCKRLPKLNWVTDQSVLLFRIGTAFSISTCALAEQNMTVLPSITVTAEQSDGTTENGYRAEQVSQAGPWQGRLLQDLPYSIQVYSEDLIENLQSVVSTDEVYRINPTMQLNRSQYENDQPSTFLRGFHVYTIYRDGLAGDQYGHGTSSEDAEKIEVFNGLSGFLYGPGNVGGMINYVSKRSTDDRLNKVTIGNAGGRNWYIGGDFGGKFDHAGTLGYRVNAVKQGGETAIKHQNIKKDFVSLALDWQPSDNFVLQLDAMYREYDLDGKTADWDFAKNNIKRFSAKNLDNTISWGQPWSNSNYESQRYGAHLKWLATNNLTLRMNYLDSTSDRITQPLTNVVNTDGTYSQTIPRIYAKGINRRTSQQLDKRGSIYLDYQFDTASIIHKMTFGYQATDTIQKRFANDAKDTVYENLSLNYPSYFPQGNGQILDRGPLLKRSHSQTESWLLGDDIQFNDKWSALLGAAYVTIENKLTNVKQSAFTPNISILYKPVDTLTTYATYIESLESGGTAPDNVGARTVINAGQQFDPLKSKQIELGAKYTFNDRLSLNTAIFQINKGLQYSQNIDDNFAEYVQDGRQIHKGFEFTSIGKLTDNINIVGGFTYLQPKIKEQKQRPELEGNLPAMVAKQMYKLYAEYTVPQFENLSLSAGAIYTGKSYANDENTDVLPAYTIFNVGARYSMNLQNIPITLRMNLNNVLNKHYWANDSILGDPRTFMISTSFQF</sequence>
<comment type="similarity">
    <text evidence="2 10 11">Belongs to the TonB-dependent receptor family.</text>
</comment>
<evidence type="ECO:0000256" key="2">
    <source>
        <dbReference type="ARBA" id="ARBA00009810"/>
    </source>
</evidence>
<evidence type="ECO:0000256" key="5">
    <source>
        <dbReference type="ARBA" id="ARBA00022692"/>
    </source>
</evidence>
<evidence type="ECO:0000259" key="12">
    <source>
        <dbReference type="Pfam" id="PF00593"/>
    </source>
</evidence>
<proteinExistence type="inferred from homology"/>
<keyword evidence="7 10" id="KW-0472">Membrane</keyword>
<gene>
    <name evidence="14" type="ORF">SAMN05421731_1033</name>
</gene>
<evidence type="ECO:0000256" key="8">
    <source>
        <dbReference type="ARBA" id="ARBA00023170"/>
    </source>
</evidence>
<dbReference type="CDD" id="cd01347">
    <property type="entry name" value="ligand_gated_channel"/>
    <property type="match status" value="1"/>
</dbReference>
<dbReference type="SUPFAM" id="SSF56935">
    <property type="entry name" value="Porins"/>
    <property type="match status" value="1"/>
</dbReference>
<dbReference type="InterPro" id="IPR012910">
    <property type="entry name" value="Plug_dom"/>
</dbReference>
<dbReference type="OrthoDB" id="8732650at2"/>
<organism evidence="14 15">
    <name type="scientific">Acinetobacter puyangensis</name>
    <dbReference type="NCBI Taxonomy" id="1096779"/>
    <lineage>
        <taxon>Bacteria</taxon>
        <taxon>Pseudomonadati</taxon>
        <taxon>Pseudomonadota</taxon>
        <taxon>Gammaproteobacteria</taxon>
        <taxon>Moraxellales</taxon>
        <taxon>Moraxellaceae</taxon>
        <taxon>Acinetobacter</taxon>
    </lineage>
</organism>
<dbReference type="Gene3D" id="2.170.130.10">
    <property type="entry name" value="TonB-dependent receptor, plug domain"/>
    <property type="match status" value="1"/>
</dbReference>
<dbReference type="InterPro" id="IPR010105">
    <property type="entry name" value="TonB_sidphr_rcpt"/>
</dbReference>
<dbReference type="GO" id="GO:0015891">
    <property type="term" value="P:siderophore transport"/>
    <property type="evidence" value="ECO:0007669"/>
    <property type="project" value="InterPro"/>
</dbReference>
<reference evidence="15" key="1">
    <citation type="submission" date="2016-09" db="EMBL/GenBank/DDBJ databases">
        <authorList>
            <person name="Varghese N."/>
            <person name="Submissions S."/>
        </authorList>
    </citation>
    <scope>NUCLEOTIDE SEQUENCE [LARGE SCALE GENOMIC DNA]</scope>
    <source>
        <strain evidence="15">ANC 4466</strain>
    </source>
</reference>
<keyword evidence="8" id="KW-0675">Receptor</keyword>
<evidence type="ECO:0000256" key="6">
    <source>
        <dbReference type="ARBA" id="ARBA00023077"/>
    </source>
</evidence>
<evidence type="ECO:0000256" key="9">
    <source>
        <dbReference type="ARBA" id="ARBA00023237"/>
    </source>
</evidence>
<dbReference type="Gene3D" id="2.40.170.20">
    <property type="entry name" value="TonB-dependent receptor, beta-barrel domain"/>
    <property type="match status" value="1"/>
</dbReference>
<dbReference type="InterPro" id="IPR039426">
    <property type="entry name" value="TonB-dep_rcpt-like"/>
</dbReference>
<dbReference type="RefSeq" id="WP_097078539.1">
    <property type="nucleotide sequence ID" value="NZ_OANT01000003.1"/>
</dbReference>
<comment type="subcellular location">
    <subcellularLocation>
        <location evidence="1 10">Cell outer membrane</location>
        <topology evidence="1 10">Multi-pass membrane protein</topology>
    </subcellularLocation>
</comment>
<dbReference type="Pfam" id="PF07715">
    <property type="entry name" value="Plug"/>
    <property type="match status" value="1"/>
</dbReference>
<dbReference type="GO" id="GO:0015344">
    <property type="term" value="F:siderophore uptake transmembrane transporter activity"/>
    <property type="evidence" value="ECO:0007669"/>
    <property type="project" value="TreeGrafter"/>
</dbReference>
<feature type="domain" description="TonB-dependent receptor plug" evidence="13">
    <location>
        <begin position="83"/>
        <end position="180"/>
    </location>
</feature>
<dbReference type="InterPro" id="IPR000531">
    <property type="entry name" value="Beta-barrel_TonB"/>
</dbReference>
<dbReference type="InterPro" id="IPR036942">
    <property type="entry name" value="Beta-barrel_TonB_sf"/>
</dbReference>
<dbReference type="EMBL" id="OANT01000003">
    <property type="protein sequence ID" value="SNX44272.1"/>
    <property type="molecule type" value="Genomic_DNA"/>
</dbReference>
<evidence type="ECO:0000256" key="11">
    <source>
        <dbReference type="RuleBase" id="RU003357"/>
    </source>
</evidence>
<keyword evidence="3 10" id="KW-0813">Transport</keyword>
<evidence type="ECO:0000256" key="3">
    <source>
        <dbReference type="ARBA" id="ARBA00022448"/>
    </source>
</evidence>
<evidence type="ECO:0000256" key="7">
    <source>
        <dbReference type="ARBA" id="ARBA00023136"/>
    </source>
</evidence>
<protein>
    <submittedName>
        <fullName evidence="14">Iron complex outermembrane recepter protein</fullName>
    </submittedName>
</protein>
<dbReference type="PROSITE" id="PS52016">
    <property type="entry name" value="TONB_DEPENDENT_REC_3"/>
    <property type="match status" value="1"/>
</dbReference>
<keyword evidence="15" id="KW-1185">Reference proteome</keyword>
<name>A0A240E6P2_9GAMM</name>
<dbReference type="Pfam" id="PF00593">
    <property type="entry name" value="TonB_dep_Rec_b-barrel"/>
    <property type="match status" value="1"/>
</dbReference>
<evidence type="ECO:0000256" key="10">
    <source>
        <dbReference type="PROSITE-ProRule" id="PRU01360"/>
    </source>
</evidence>
<feature type="domain" description="TonB-dependent receptor-like beta-barrel" evidence="12">
    <location>
        <begin position="254"/>
        <end position="705"/>
    </location>
</feature>